<keyword evidence="1" id="KW-0175">Coiled coil</keyword>
<feature type="coiled-coil region" evidence="1">
    <location>
        <begin position="9"/>
        <end position="40"/>
    </location>
</feature>
<dbReference type="EMBL" id="BARV01013097">
    <property type="protein sequence ID" value="GAI11520.1"/>
    <property type="molecule type" value="Genomic_DNA"/>
</dbReference>
<evidence type="ECO:0000256" key="1">
    <source>
        <dbReference type="SAM" id="Coils"/>
    </source>
</evidence>
<dbReference type="AlphaFoldDB" id="X1MA14"/>
<proteinExistence type="predicted"/>
<comment type="caution">
    <text evidence="3">The sequence shown here is derived from an EMBL/GenBank/DDBJ whole genome shotgun (WGS) entry which is preliminary data.</text>
</comment>
<evidence type="ECO:0000313" key="3">
    <source>
        <dbReference type="EMBL" id="GAI11520.1"/>
    </source>
</evidence>
<evidence type="ECO:0000256" key="2">
    <source>
        <dbReference type="SAM" id="MobiDB-lite"/>
    </source>
</evidence>
<organism evidence="3">
    <name type="scientific">marine sediment metagenome</name>
    <dbReference type="NCBI Taxonomy" id="412755"/>
    <lineage>
        <taxon>unclassified sequences</taxon>
        <taxon>metagenomes</taxon>
        <taxon>ecological metagenomes</taxon>
    </lineage>
</organism>
<name>X1MA14_9ZZZZ</name>
<accession>X1MA14</accession>
<sequence>MAQDSFTWHKVSNKEKKEIKKQAKKLLDDFASKIEKIKIKEKHFENNSGMREEGDGWDTDKEFRDTMFSNAP</sequence>
<reference evidence="3" key="1">
    <citation type="journal article" date="2014" name="Front. Microbiol.">
        <title>High frequency of phylogenetically diverse reductive dehalogenase-homologous genes in deep subseafloor sedimentary metagenomes.</title>
        <authorList>
            <person name="Kawai M."/>
            <person name="Futagami T."/>
            <person name="Toyoda A."/>
            <person name="Takaki Y."/>
            <person name="Nishi S."/>
            <person name="Hori S."/>
            <person name="Arai W."/>
            <person name="Tsubouchi T."/>
            <person name="Morono Y."/>
            <person name="Uchiyama I."/>
            <person name="Ito T."/>
            <person name="Fujiyama A."/>
            <person name="Inagaki F."/>
            <person name="Takami H."/>
        </authorList>
    </citation>
    <scope>NUCLEOTIDE SEQUENCE</scope>
    <source>
        <strain evidence="3">Expedition CK06-06</strain>
    </source>
</reference>
<feature type="compositionally biased region" description="Basic and acidic residues" evidence="2">
    <location>
        <begin position="45"/>
        <end position="65"/>
    </location>
</feature>
<feature type="region of interest" description="Disordered" evidence="2">
    <location>
        <begin position="45"/>
        <end position="72"/>
    </location>
</feature>
<feature type="non-terminal residue" evidence="3">
    <location>
        <position position="72"/>
    </location>
</feature>
<gene>
    <name evidence="3" type="ORF">S06H3_23874</name>
</gene>
<protein>
    <submittedName>
        <fullName evidence="3">Uncharacterized protein</fullName>
    </submittedName>
</protein>